<protein>
    <submittedName>
        <fullName evidence="1">Transcriptional regulator</fullName>
    </submittedName>
</protein>
<organism evidence="1 2">
    <name type="scientific">Thiorhodovibrio winogradskyi</name>
    <dbReference type="NCBI Taxonomy" id="77007"/>
    <lineage>
        <taxon>Bacteria</taxon>
        <taxon>Pseudomonadati</taxon>
        <taxon>Pseudomonadota</taxon>
        <taxon>Gammaproteobacteria</taxon>
        <taxon>Chromatiales</taxon>
        <taxon>Chromatiaceae</taxon>
        <taxon>Thiorhodovibrio</taxon>
    </lineage>
</organism>
<dbReference type="Pfam" id="PF05930">
    <property type="entry name" value="Phage_AlpA"/>
    <property type="match status" value="1"/>
</dbReference>
<dbReference type="EMBL" id="CP121472">
    <property type="protein sequence ID" value="WPL19890.1"/>
    <property type="molecule type" value="Genomic_DNA"/>
</dbReference>
<dbReference type="InterPro" id="IPR052931">
    <property type="entry name" value="Prophage_regulatory_activator"/>
</dbReference>
<evidence type="ECO:0000313" key="1">
    <source>
        <dbReference type="EMBL" id="WPL19890.1"/>
    </source>
</evidence>
<dbReference type="Gene3D" id="1.10.238.160">
    <property type="match status" value="1"/>
</dbReference>
<gene>
    <name evidence="1" type="ORF">Thiowin_05039</name>
</gene>
<reference evidence="1 2" key="1">
    <citation type="journal article" date="2023" name="Microorganisms">
        <title>Thiorhodovibrio frisius and Trv. litoralis spp. nov., Two Novel Members from a Clade of Fastidious Purple Sulfur Bacteria That Exhibit Unique Red-Shifted Light-Harvesting Capabilities.</title>
        <authorList>
            <person name="Methner A."/>
            <person name="Kuzyk S.B."/>
            <person name="Petersen J."/>
            <person name="Bauer S."/>
            <person name="Brinkmann H."/>
            <person name="Sichau K."/>
            <person name="Wanner G."/>
            <person name="Wolf J."/>
            <person name="Neumann-Schaal M."/>
            <person name="Henke P."/>
            <person name="Tank M."/>
            <person name="Sproer C."/>
            <person name="Bunk B."/>
            <person name="Overmann J."/>
        </authorList>
    </citation>
    <scope>NUCLEOTIDE SEQUENCE [LARGE SCALE GENOMIC DNA]</scope>
    <source>
        <strain evidence="1 2">DSM 6702</strain>
    </source>
</reference>
<dbReference type="PANTHER" id="PTHR36154:SF1">
    <property type="entry name" value="DNA-BINDING TRANSCRIPTIONAL ACTIVATOR ALPA"/>
    <property type="match status" value="1"/>
</dbReference>
<dbReference type="Proteomes" id="UP001432180">
    <property type="component" value="Chromosome"/>
</dbReference>
<dbReference type="RefSeq" id="WP_328985644.1">
    <property type="nucleotide sequence ID" value="NZ_CP121472.1"/>
</dbReference>
<sequence length="69" mass="7573">MSQPTIIRPADIKAASGYSRSHAYSLMKRGEFPQAVKLGARAVGWLKSDIDQWLAERVKASRTDPQSAA</sequence>
<proteinExistence type="predicted"/>
<dbReference type="InterPro" id="IPR010260">
    <property type="entry name" value="AlpA"/>
</dbReference>
<evidence type="ECO:0000313" key="2">
    <source>
        <dbReference type="Proteomes" id="UP001432180"/>
    </source>
</evidence>
<accession>A0ABZ0SI37</accession>
<keyword evidence="2" id="KW-1185">Reference proteome</keyword>
<dbReference type="PANTHER" id="PTHR36154">
    <property type="entry name" value="DNA-BINDING TRANSCRIPTIONAL ACTIVATOR ALPA"/>
    <property type="match status" value="1"/>
</dbReference>
<name>A0ABZ0SI37_9GAMM</name>